<evidence type="ECO:0000259" key="12">
    <source>
        <dbReference type="PROSITE" id="PS51083"/>
    </source>
</evidence>
<evidence type="ECO:0000313" key="13">
    <source>
        <dbReference type="EMBL" id="CAF0917134.1"/>
    </source>
</evidence>
<evidence type="ECO:0000256" key="5">
    <source>
        <dbReference type="ARBA" id="ARBA00022553"/>
    </source>
</evidence>
<dbReference type="GO" id="GO:0070761">
    <property type="term" value="C:pre-snoRNP complex"/>
    <property type="evidence" value="ECO:0007669"/>
    <property type="project" value="TreeGrafter"/>
</dbReference>
<sequence length="163" mass="18922">MNISKKKCELCAENESKYKCPQCLVLYCSLGCYKPHKEKCVKKEIPKIIEEDPANNETNSSENKSPIKLVDYDDEIKSNTSLDFKNIESDFISIDKLRLLENSVELKEILRNKHLRELLINLNNTETDTIDDKMDKAMQEPLFQEFSDACLKIVQNETELEKV</sequence>
<evidence type="ECO:0000313" key="14">
    <source>
        <dbReference type="Proteomes" id="UP000663879"/>
    </source>
</evidence>
<dbReference type="OrthoDB" id="18412at2759"/>
<dbReference type="GO" id="GO:0005634">
    <property type="term" value="C:nucleus"/>
    <property type="evidence" value="ECO:0007669"/>
    <property type="project" value="UniProtKB-SubCell"/>
</dbReference>
<comment type="subcellular location">
    <subcellularLocation>
        <location evidence="2">Cytoplasm</location>
    </subcellularLocation>
    <subcellularLocation>
        <location evidence="1">Nucleus</location>
    </subcellularLocation>
</comment>
<gene>
    <name evidence="13" type="ORF">OXX778_LOCUS12209</name>
</gene>
<keyword evidence="8" id="KW-0862">Zinc</keyword>
<evidence type="ECO:0000256" key="4">
    <source>
        <dbReference type="ARBA" id="ARBA00022490"/>
    </source>
</evidence>
<dbReference type="GO" id="GO:0005737">
    <property type="term" value="C:cytoplasm"/>
    <property type="evidence" value="ECO:0007669"/>
    <property type="project" value="UniProtKB-SubCell"/>
</dbReference>
<evidence type="ECO:0000256" key="7">
    <source>
        <dbReference type="ARBA" id="ARBA00022771"/>
    </source>
</evidence>
<dbReference type="Gene3D" id="3.30.60.190">
    <property type="match status" value="1"/>
</dbReference>
<dbReference type="Pfam" id="PF21373">
    <property type="entry name" value="ZNHIT3_C"/>
    <property type="match status" value="1"/>
</dbReference>
<proteinExistence type="predicted"/>
<evidence type="ECO:0000256" key="8">
    <source>
        <dbReference type="ARBA" id="ARBA00022833"/>
    </source>
</evidence>
<dbReference type="GO" id="GO:0000463">
    <property type="term" value="P:maturation of LSU-rRNA from tricistronic rRNA transcript (SSU-rRNA, 5.8S rRNA, LSU-rRNA)"/>
    <property type="evidence" value="ECO:0007669"/>
    <property type="project" value="TreeGrafter"/>
</dbReference>
<dbReference type="SUPFAM" id="SSF144232">
    <property type="entry name" value="HIT/MYND zinc finger-like"/>
    <property type="match status" value="1"/>
</dbReference>
<evidence type="ECO:0000256" key="2">
    <source>
        <dbReference type="ARBA" id="ARBA00004496"/>
    </source>
</evidence>
<accession>A0A814ALK1</accession>
<evidence type="ECO:0000256" key="6">
    <source>
        <dbReference type="ARBA" id="ARBA00022723"/>
    </source>
</evidence>
<keyword evidence="4" id="KW-0963">Cytoplasm</keyword>
<evidence type="ECO:0000256" key="3">
    <source>
        <dbReference type="ARBA" id="ARBA00021568"/>
    </source>
</evidence>
<protein>
    <recommendedName>
        <fullName evidence="3">Zinc finger HIT domain-containing protein 3</fullName>
    </recommendedName>
</protein>
<dbReference type="PROSITE" id="PS51083">
    <property type="entry name" value="ZF_HIT"/>
    <property type="match status" value="1"/>
</dbReference>
<evidence type="ECO:0000256" key="10">
    <source>
        <dbReference type="ARBA" id="ARBA00046946"/>
    </source>
</evidence>
<dbReference type="Pfam" id="PF04438">
    <property type="entry name" value="zf-HIT"/>
    <property type="match status" value="1"/>
</dbReference>
<reference evidence="13" key="1">
    <citation type="submission" date="2021-02" db="EMBL/GenBank/DDBJ databases">
        <authorList>
            <person name="Nowell W R."/>
        </authorList>
    </citation>
    <scope>NUCLEOTIDE SEQUENCE</scope>
    <source>
        <strain evidence="13">Ploen Becks lab</strain>
    </source>
</reference>
<dbReference type="EMBL" id="CAJNOC010002178">
    <property type="protein sequence ID" value="CAF0917134.1"/>
    <property type="molecule type" value="Genomic_DNA"/>
</dbReference>
<keyword evidence="5" id="KW-0597">Phosphoprotein</keyword>
<organism evidence="13 14">
    <name type="scientific">Brachionus calyciflorus</name>
    <dbReference type="NCBI Taxonomy" id="104777"/>
    <lineage>
        <taxon>Eukaryota</taxon>
        <taxon>Metazoa</taxon>
        <taxon>Spiralia</taxon>
        <taxon>Gnathifera</taxon>
        <taxon>Rotifera</taxon>
        <taxon>Eurotatoria</taxon>
        <taxon>Monogononta</taxon>
        <taxon>Pseudotrocha</taxon>
        <taxon>Ploima</taxon>
        <taxon>Brachionidae</taxon>
        <taxon>Brachionus</taxon>
    </lineage>
</organism>
<keyword evidence="14" id="KW-1185">Reference proteome</keyword>
<evidence type="ECO:0000256" key="1">
    <source>
        <dbReference type="ARBA" id="ARBA00004123"/>
    </source>
</evidence>
<dbReference type="GO" id="GO:0000492">
    <property type="term" value="P:box C/D snoRNP assembly"/>
    <property type="evidence" value="ECO:0007669"/>
    <property type="project" value="TreeGrafter"/>
</dbReference>
<dbReference type="AlphaFoldDB" id="A0A814ALK1"/>
<dbReference type="PANTHER" id="PTHR13483:SF11">
    <property type="entry name" value="ZINC FINGER HIT DOMAIN-CONTAINING PROTEIN 3"/>
    <property type="match status" value="1"/>
</dbReference>
<keyword evidence="6" id="KW-0479">Metal-binding</keyword>
<dbReference type="InterPro" id="IPR007529">
    <property type="entry name" value="Znf_HIT"/>
</dbReference>
<evidence type="ECO:0000256" key="11">
    <source>
        <dbReference type="PROSITE-ProRule" id="PRU00453"/>
    </source>
</evidence>
<dbReference type="GO" id="GO:0008270">
    <property type="term" value="F:zinc ion binding"/>
    <property type="evidence" value="ECO:0007669"/>
    <property type="project" value="UniProtKB-UniRule"/>
</dbReference>
<comment type="subunit">
    <text evidence="10">Thyroid receptor interacting proteins (TRIPs) specifically interact with the ligand binding domain of the thyroid receptor (TR). Requires the presence of thyroid hormone for its interaction. Interacts with NUFIP1. Interacts (via HIT-type zinc finger) with the RUVBL1/RUVBL2 complex in the presence of ADP.</text>
</comment>
<feature type="domain" description="HIT-type" evidence="12">
    <location>
        <begin position="8"/>
        <end position="40"/>
    </location>
</feature>
<dbReference type="CDD" id="cd23024">
    <property type="entry name" value="zf-HIT_ZNHIT2-3"/>
    <property type="match status" value="1"/>
</dbReference>
<evidence type="ECO:0000256" key="9">
    <source>
        <dbReference type="ARBA" id="ARBA00023242"/>
    </source>
</evidence>
<keyword evidence="9" id="KW-0539">Nucleus</keyword>
<keyword evidence="7 11" id="KW-0863">Zinc-finger</keyword>
<comment type="caution">
    <text evidence="13">The sequence shown here is derived from an EMBL/GenBank/DDBJ whole genome shotgun (WGS) entry which is preliminary data.</text>
</comment>
<dbReference type="InterPro" id="IPR048371">
    <property type="entry name" value="ZNHIT3_C"/>
</dbReference>
<name>A0A814ALK1_9BILA</name>
<dbReference type="InterPro" id="IPR051639">
    <property type="entry name" value="BCD1"/>
</dbReference>
<dbReference type="PANTHER" id="PTHR13483">
    <property type="entry name" value="BOX C_D SNORNA PROTEIN 1-RELATED"/>
    <property type="match status" value="1"/>
</dbReference>
<dbReference type="GO" id="GO:0048254">
    <property type="term" value="P:snoRNA localization"/>
    <property type="evidence" value="ECO:0007669"/>
    <property type="project" value="TreeGrafter"/>
</dbReference>
<dbReference type="Proteomes" id="UP000663879">
    <property type="component" value="Unassembled WGS sequence"/>
</dbReference>